<keyword evidence="1" id="KW-0175">Coiled coil</keyword>
<gene>
    <name evidence="2" type="ORF">GR197_25215</name>
</gene>
<evidence type="ECO:0000256" key="1">
    <source>
        <dbReference type="SAM" id="Coils"/>
    </source>
</evidence>
<organism evidence="2 3">
    <name type="scientific">Rhizobium phaseoli</name>
    <dbReference type="NCBI Taxonomy" id="396"/>
    <lineage>
        <taxon>Bacteria</taxon>
        <taxon>Pseudomonadati</taxon>
        <taxon>Pseudomonadota</taxon>
        <taxon>Alphaproteobacteria</taxon>
        <taxon>Hyphomicrobiales</taxon>
        <taxon>Rhizobiaceae</taxon>
        <taxon>Rhizobium/Agrobacterium group</taxon>
        <taxon>Rhizobium</taxon>
    </lineage>
</organism>
<evidence type="ECO:0000313" key="3">
    <source>
        <dbReference type="Proteomes" id="UP000471753"/>
    </source>
</evidence>
<dbReference type="RefSeq" id="WP_164014507.1">
    <property type="nucleotide sequence ID" value="NZ_WUFT01000019.1"/>
</dbReference>
<proteinExistence type="predicted"/>
<protein>
    <submittedName>
        <fullName evidence="2">Uncharacterized protein</fullName>
    </submittedName>
</protein>
<accession>A0A7K3UJD0</accession>
<dbReference type="AlphaFoldDB" id="A0A7K3UJD0"/>
<comment type="caution">
    <text evidence="2">The sequence shown here is derived from an EMBL/GenBank/DDBJ whole genome shotgun (WGS) entry which is preliminary data.</text>
</comment>
<dbReference type="Proteomes" id="UP000471753">
    <property type="component" value="Unassembled WGS sequence"/>
</dbReference>
<dbReference type="EMBL" id="WUFT01000019">
    <property type="protein sequence ID" value="NEJ73802.1"/>
    <property type="molecule type" value="Genomic_DNA"/>
</dbReference>
<sequence length="133" mass="15051">MSKRVKTAEESARRESALTKEAMRTLLADSTAPRDPRMRGDHYRSHLADAHRIIEVLQTKVKDLEAERDKIKRLAEYDLSLCVTRTAAEEERLAAFRLARGKASILAEWPPGVPTSMSNAIDNIPDPKPKWTK</sequence>
<evidence type="ECO:0000313" key="2">
    <source>
        <dbReference type="EMBL" id="NEJ73802.1"/>
    </source>
</evidence>
<name>A0A7K3UJD0_9HYPH</name>
<feature type="coiled-coil region" evidence="1">
    <location>
        <begin position="47"/>
        <end position="74"/>
    </location>
</feature>
<reference evidence="2 3" key="1">
    <citation type="submission" date="2019-12" db="EMBL/GenBank/DDBJ databases">
        <title>Rhizobium genotypes associated with high levels of biological nitrogen fixation by grain legumes in a temperate-maritime cropping system.</title>
        <authorList>
            <person name="Maluk M."/>
            <person name="Francesc Ferrando Molina F."/>
            <person name="Lopez Del Egido L."/>
            <person name="Lafos M."/>
            <person name="Langarica-Fuentes A."/>
            <person name="Gebre Yohannes G."/>
            <person name="Young M.W."/>
            <person name="Martin P."/>
            <person name="Gantlett R."/>
            <person name="Kenicer G."/>
            <person name="Hawes C."/>
            <person name="Begg G.S."/>
            <person name="Quilliam R.S."/>
            <person name="Squire G.R."/>
            <person name="Poole P.S."/>
            <person name="Young P.W."/>
            <person name="Iannetta P.M."/>
            <person name="James E.K."/>
        </authorList>
    </citation>
    <scope>NUCLEOTIDE SEQUENCE [LARGE SCALE GENOMIC DNA]</scope>
    <source>
        <strain evidence="2 3">JHI366</strain>
    </source>
</reference>